<comment type="caution">
    <text evidence="2">The sequence shown here is derived from an EMBL/GenBank/DDBJ whole genome shotgun (WGS) entry which is preliminary data.</text>
</comment>
<sequence length="321" mass="37697">MQTNNKFRLATKEHHELNLCAHFHIILLIFKNTANAILANTQQFEKYNKIKIIVLRNIFTIFNINIFLTIGYLWSLNSLNIVGYKLINITGKWLLMLGIVYGFQLLCIYIQNKLYVNYFILSILLFIVALEITVVAKTTKLLGPMSLKNITKYTSDVKIIIAWEKRMKIETLRIIFLGFISSLFFKNLLLYLTSAVEPSSYSHMCHIFKSKLNITCKLFSFIISILIVFMLSIRLNNENKKQRKIIISLIFILIVFSIISTISYMVIHSPICFDYDFYDIFWMFFVINALFDMKDEYKTLGSGLLEVYNIKRNKIRDVNKF</sequence>
<feature type="transmembrane region" description="Helical" evidence="1">
    <location>
        <begin position="212"/>
        <end position="233"/>
    </location>
</feature>
<protein>
    <recommendedName>
        <fullName evidence="4">Transmembrane protein</fullName>
    </recommendedName>
</protein>
<keyword evidence="3" id="KW-1185">Reference proteome</keyword>
<keyword evidence="1" id="KW-0472">Membrane</keyword>
<dbReference type="AlphaFoldDB" id="A0A1W0E7G4"/>
<reference evidence="2 3" key="1">
    <citation type="journal article" date="2017" name="Environ. Microbiol.">
        <title>Decay of the glycolytic pathway and adaptation to intranuclear parasitism within Enterocytozoonidae microsporidia.</title>
        <authorList>
            <person name="Wiredu Boakye D."/>
            <person name="Jaroenlak P."/>
            <person name="Prachumwat A."/>
            <person name="Williams T.A."/>
            <person name="Bateman K.S."/>
            <person name="Itsathitphaisarn O."/>
            <person name="Sritunyalucksana K."/>
            <person name="Paszkiewicz K.H."/>
            <person name="Moore K.A."/>
            <person name="Stentiford G.D."/>
            <person name="Williams B.A."/>
        </authorList>
    </citation>
    <scope>NUCLEOTIDE SEQUENCE [LARGE SCALE GENOMIC DNA]</scope>
    <source>
        <strain evidence="2 3">TH1</strain>
    </source>
</reference>
<accession>A0A1W0E7G4</accession>
<keyword evidence="1" id="KW-0812">Transmembrane</keyword>
<feature type="transmembrane region" description="Helical" evidence="1">
    <location>
        <begin position="273"/>
        <end position="291"/>
    </location>
</feature>
<evidence type="ECO:0000313" key="2">
    <source>
        <dbReference type="EMBL" id="OQS55099.1"/>
    </source>
</evidence>
<evidence type="ECO:0008006" key="4">
    <source>
        <dbReference type="Google" id="ProtNLM"/>
    </source>
</evidence>
<feature type="transmembrane region" description="Helical" evidence="1">
    <location>
        <begin position="118"/>
        <end position="136"/>
    </location>
</feature>
<dbReference type="Proteomes" id="UP000192758">
    <property type="component" value="Unassembled WGS sequence"/>
</dbReference>
<feature type="transmembrane region" description="Helical" evidence="1">
    <location>
        <begin position="21"/>
        <end position="41"/>
    </location>
</feature>
<feature type="transmembrane region" description="Helical" evidence="1">
    <location>
        <begin position="245"/>
        <end position="267"/>
    </location>
</feature>
<keyword evidence="1" id="KW-1133">Transmembrane helix</keyword>
<feature type="transmembrane region" description="Helical" evidence="1">
    <location>
        <begin position="94"/>
        <end position="112"/>
    </location>
</feature>
<gene>
    <name evidence="2" type="ORF">EHP00_310</name>
</gene>
<evidence type="ECO:0000313" key="3">
    <source>
        <dbReference type="Proteomes" id="UP000192758"/>
    </source>
</evidence>
<name>A0A1W0E7G4_9MICR</name>
<organism evidence="2 3">
    <name type="scientific">Ecytonucleospora hepatopenaei</name>
    <dbReference type="NCBI Taxonomy" id="646526"/>
    <lineage>
        <taxon>Eukaryota</taxon>
        <taxon>Fungi</taxon>
        <taxon>Fungi incertae sedis</taxon>
        <taxon>Microsporidia</taxon>
        <taxon>Enterocytozoonidae</taxon>
        <taxon>Ecytonucleospora</taxon>
    </lineage>
</organism>
<dbReference type="VEuPathDB" id="MicrosporidiaDB:EHP00_310"/>
<proteinExistence type="predicted"/>
<feature type="transmembrane region" description="Helical" evidence="1">
    <location>
        <begin position="174"/>
        <end position="192"/>
    </location>
</feature>
<dbReference type="EMBL" id="MNPJ01000014">
    <property type="protein sequence ID" value="OQS55099.1"/>
    <property type="molecule type" value="Genomic_DNA"/>
</dbReference>
<feature type="transmembrane region" description="Helical" evidence="1">
    <location>
        <begin position="53"/>
        <end position="74"/>
    </location>
</feature>
<evidence type="ECO:0000256" key="1">
    <source>
        <dbReference type="SAM" id="Phobius"/>
    </source>
</evidence>